<comment type="caution">
    <text evidence="1">The sequence shown here is derived from an EMBL/GenBank/DDBJ whole genome shotgun (WGS) entry which is preliminary data.</text>
</comment>
<accession>A0A9D2I7P6</accession>
<gene>
    <name evidence="1" type="ORF">H9717_08210</name>
</gene>
<sequence>MTKKRETQVRLRIHELEELYAIGKKISLMNQTRDATTLRTFQTEKIVEKVLLHCNSIVKLFIIGRESCYDELDSSMIASASRNIMDAGKLYFYIAERGISKEEVEFRYNLQNLNYEKNIKDILKKLNYSSDAFLFRVLDMGYIENALRNSSRYRNADDKGKKQILSGKNFYERKQLNIFDQNTASAIYNLLSNSVHCFYLGLSNNSINHSIAFNSYIDVTMLLIIAVETAIIYTSHILNDYLSLRKIFNRDISKEEKNKIKSLMNTEYLMAYIDIQREKFNQD</sequence>
<name>A0A9D2I7P6_9FIRM</name>
<reference evidence="1" key="1">
    <citation type="journal article" date="2021" name="PeerJ">
        <title>Extensive microbial diversity within the chicken gut microbiome revealed by metagenomics and culture.</title>
        <authorList>
            <person name="Gilroy R."/>
            <person name="Ravi A."/>
            <person name="Getino M."/>
            <person name="Pursley I."/>
            <person name="Horton D.L."/>
            <person name="Alikhan N.F."/>
            <person name="Baker D."/>
            <person name="Gharbi K."/>
            <person name="Hall N."/>
            <person name="Watson M."/>
            <person name="Adriaenssens E.M."/>
            <person name="Foster-Nyarko E."/>
            <person name="Jarju S."/>
            <person name="Secka A."/>
            <person name="Antonio M."/>
            <person name="Oren A."/>
            <person name="Chaudhuri R.R."/>
            <person name="La Ragione R."/>
            <person name="Hildebrand F."/>
            <person name="Pallen M.J."/>
        </authorList>
    </citation>
    <scope>NUCLEOTIDE SEQUENCE</scope>
    <source>
        <strain evidence="1">CHK179-7159</strain>
    </source>
</reference>
<reference evidence="1" key="2">
    <citation type="submission" date="2021-04" db="EMBL/GenBank/DDBJ databases">
        <authorList>
            <person name="Gilroy R."/>
        </authorList>
    </citation>
    <scope>NUCLEOTIDE SEQUENCE</scope>
    <source>
        <strain evidence="1">CHK179-7159</strain>
    </source>
</reference>
<proteinExistence type="predicted"/>
<evidence type="ECO:0000313" key="1">
    <source>
        <dbReference type="EMBL" id="HJA93078.1"/>
    </source>
</evidence>
<dbReference type="EMBL" id="DWYY01000088">
    <property type="protein sequence ID" value="HJA93078.1"/>
    <property type="molecule type" value="Genomic_DNA"/>
</dbReference>
<organism evidence="1 2">
    <name type="scientific">Candidatus Eisenbergiella merdipullorum</name>
    <dbReference type="NCBI Taxonomy" id="2838553"/>
    <lineage>
        <taxon>Bacteria</taxon>
        <taxon>Bacillati</taxon>
        <taxon>Bacillota</taxon>
        <taxon>Clostridia</taxon>
        <taxon>Lachnospirales</taxon>
        <taxon>Lachnospiraceae</taxon>
        <taxon>Eisenbergiella</taxon>
    </lineage>
</organism>
<dbReference type="AlphaFoldDB" id="A0A9D2I7P6"/>
<evidence type="ECO:0000313" key="2">
    <source>
        <dbReference type="Proteomes" id="UP000886858"/>
    </source>
</evidence>
<dbReference type="Proteomes" id="UP000886858">
    <property type="component" value="Unassembled WGS sequence"/>
</dbReference>
<protein>
    <submittedName>
        <fullName evidence="1">Uncharacterized protein</fullName>
    </submittedName>
</protein>